<sequence length="142" mass="16113">MAQVRLGVVAVVLKPGSSQASFLVIRRSQTVRSPGKFCFPGGSIEAGESEEEAVVREFWEELGARITPQRRLWQSLTITNVRLAWWLVEMLPDQAITPNPLEVESYRWLTSDEALALPDLLASNRDFYAAWWQGDFHLPAER</sequence>
<dbReference type="Proteomes" id="UP000315017">
    <property type="component" value="Chromosome"/>
</dbReference>
<dbReference type="PROSITE" id="PS51462">
    <property type="entry name" value="NUDIX"/>
    <property type="match status" value="1"/>
</dbReference>
<organism evidence="4 5">
    <name type="scientific">Anatilimnocola aggregata</name>
    <dbReference type="NCBI Taxonomy" id="2528021"/>
    <lineage>
        <taxon>Bacteria</taxon>
        <taxon>Pseudomonadati</taxon>
        <taxon>Planctomycetota</taxon>
        <taxon>Planctomycetia</taxon>
        <taxon>Pirellulales</taxon>
        <taxon>Pirellulaceae</taxon>
        <taxon>Anatilimnocola</taxon>
    </lineage>
</organism>
<dbReference type="PRINTS" id="PR00502">
    <property type="entry name" value="NUDIXFAMILY"/>
</dbReference>
<evidence type="ECO:0000313" key="4">
    <source>
        <dbReference type="EMBL" id="QDU29811.1"/>
    </source>
</evidence>
<dbReference type="EC" id="3.6.1.55" evidence="4"/>
<dbReference type="InterPro" id="IPR020476">
    <property type="entry name" value="Nudix_hydrolase"/>
</dbReference>
<dbReference type="EMBL" id="CP036274">
    <property type="protein sequence ID" value="QDU29811.1"/>
    <property type="molecule type" value="Genomic_DNA"/>
</dbReference>
<dbReference type="RefSeq" id="WP_145094216.1">
    <property type="nucleotide sequence ID" value="NZ_CP036274.1"/>
</dbReference>
<dbReference type="GO" id="GO:0035539">
    <property type="term" value="F:8-oxo-7,8-dihydrodeoxyguanosine triphosphate pyrophosphatase activity"/>
    <property type="evidence" value="ECO:0007669"/>
    <property type="project" value="UniProtKB-EC"/>
</dbReference>
<gene>
    <name evidence="4" type="primary">mutT_1</name>
    <name evidence="4" type="ORF">ETAA8_49260</name>
</gene>
<evidence type="ECO:0000256" key="1">
    <source>
        <dbReference type="ARBA" id="ARBA00022801"/>
    </source>
</evidence>
<keyword evidence="5" id="KW-1185">Reference proteome</keyword>
<proteinExistence type="inferred from homology"/>
<comment type="similarity">
    <text evidence="2">Belongs to the Nudix hydrolase family.</text>
</comment>
<name>A0A517YHX2_9BACT</name>
<dbReference type="PROSITE" id="PS00893">
    <property type="entry name" value="NUDIX_BOX"/>
    <property type="match status" value="1"/>
</dbReference>
<reference evidence="4 5" key="1">
    <citation type="submission" date="2019-02" db="EMBL/GenBank/DDBJ databases">
        <title>Deep-cultivation of Planctomycetes and their phenomic and genomic characterization uncovers novel biology.</title>
        <authorList>
            <person name="Wiegand S."/>
            <person name="Jogler M."/>
            <person name="Boedeker C."/>
            <person name="Pinto D."/>
            <person name="Vollmers J."/>
            <person name="Rivas-Marin E."/>
            <person name="Kohn T."/>
            <person name="Peeters S.H."/>
            <person name="Heuer A."/>
            <person name="Rast P."/>
            <person name="Oberbeckmann S."/>
            <person name="Bunk B."/>
            <person name="Jeske O."/>
            <person name="Meyerdierks A."/>
            <person name="Storesund J.E."/>
            <person name="Kallscheuer N."/>
            <person name="Luecker S."/>
            <person name="Lage O.M."/>
            <person name="Pohl T."/>
            <person name="Merkel B.J."/>
            <person name="Hornburger P."/>
            <person name="Mueller R.-W."/>
            <person name="Bruemmer F."/>
            <person name="Labrenz M."/>
            <person name="Spormann A.M."/>
            <person name="Op den Camp H."/>
            <person name="Overmann J."/>
            <person name="Amann R."/>
            <person name="Jetten M.S.M."/>
            <person name="Mascher T."/>
            <person name="Medema M.H."/>
            <person name="Devos D.P."/>
            <person name="Kaster A.-K."/>
            <person name="Ovreas L."/>
            <person name="Rohde M."/>
            <person name="Galperin M.Y."/>
            <person name="Jogler C."/>
        </authorList>
    </citation>
    <scope>NUCLEOTIDE SEQUENCE [LARGE SCALE GENOMIC DNA]</scope>
    <source>
        <strain evidence="4 5">ETA_A8</strain>
    </source>
</reference>
<dbReference type="InterPro" id="IPR051325">
    <property type="entry name" value="Nudix_hydrolase_domain"/>
</dbReference>
<protein>
    <submittedName>
        <fullName evidence="4">8-oxo-dGTP diphosphatase</fullName>
        <ecNumber evidence="4">3.6.1.55</ecNumber>
    </submittedName>
</protein>
<dbReference type="GO" id="GO:0006754">
    <property type="term" value="P:ATP biosynthetic process"/>
    <property type="evidence" value="ECO:0007669"/>
    <property type="project" value="TreeGrafter"/>
</dbReference>
<dbReference type="PANTHER" id="PTHR21340:SF0">
    <property type="entry name" value="BIS(5'-NUCLEOSYL)-TETRAPHOSPHATASE [ASYMMETRICAL]"/>
    <property type="match status" value="1"/>
</dbReference>
<dbReference type="KEGG" id="aagg:ETAA8_49260"/>
<dbReference type="InterPro" id="IPR000086">
    <property type="entry name" value="NUDIX_hydrolase_dom"/>
</dbReference>
<accession>A0A517YHX2</accession>
<dbReference type="InterPro" id="IPR020084">
    <property type="entry name" value="NUDIX_hydrolase_CS"/>
</dbReference>
<dbReference type="PANTHER" id="PTHR21340">
    <property type="entry name" value="DIADENOSINE 5,5-P1,P4-TETRAPHOSPHATE PYROPHOSPHOHYDROLASE MUTT"/>
    <property type="match status" value="1"/>
</dbReference>
<dbReference type="OrthoDB" id="283531at2"/>
<dbReference type="Pfam" id="PF00293">
    <property type="entry name" value="NUDIX"/>
    <property type="match status" value="1"/>
</dbReference>
<evidence type="ECO:0000256" key="2">
    <source>
        <dbReference type="RuleBase" id="RU003476"/>
    </source>
</evidence>
<dbReference type="InterPro" id="IPR015797">
    <property type="entry name" value="NUDIX_hydrolase-like_dom_sf"/>
</dbReference>
<dbReference type="Gene3D" id="3.90.79.10">
    <property type="entry name" value="Nucleoside Triphosphate Pyrophosphohydrolase"/>
    <property type="match status" value="1"/>
</dbReference>
<dbReference type="AlphaFoldDB" id="A0A517YHX2"/>
<evidence type="ECO:0000259" key="3">
    <source>
        <dbReference type="PROSITE" id="PS51462"/>
    </source>
</evidence>
<dbReference type="GO" id="GO:0004081">
    <property type="term" value="F:bis(5'-nucleosyl)-tetraphosphatase (asymmetrical) activity"/>
    <property type="evidence" value="ECO:0007669"/>
    <property type="project" value="TreeGrafter"/>
</dbReference>
<feature type="domain" description="Nudix hydrolase" evidence="3">
    <location>
        <begin position="3"/>
        <end position="134"/>
    </location>
</feature>
<evidence type="ECO:0000313" key="5">
    <source>
        <dbReference type="Proteomes" id="UP000315017"/>
    </source>
</evidence>
<keyword evidence="1 2" id="KW-0378">Hydrolase</keyword>
<dbReference type="GO" id="GO:0006167">
    <property type="term" value="P:AMP biosynthetic process"/>
    <property type="evidence" value="ECO:0007669"/>
    <property type="project" value="TreeGrafter"/>
</dbReference>
<dbReference type="SUPFAM" id="SSF55811">
    <property type="entry name" value="Nudix"/>
    <property type="match status" value="1"/>
</dbReference>